<dbReference type="PANTHER" id="PTHR45688">
    <property type="match status" value="1"/>
</dbReference>
<keyword evidence="3" id="KW-0808">Transferase</keyword>
<accession>G9AF59</accession>
<dbReference type="PANTHER" id="PTHR45688:SF13">
    <property type="entry name" value="ALANINE--GLYOXYLATE AMINOTRANSFERASE 2-LIKE"/>
    <property type="match status" value="1"/>
</dbReference>
<dbReference type="EMBL" id="HE616899">
    <property type="protein sequence ID" value="CCE99691.1"/>
    <property type="molecule type" value="Genomic_DNA"/>
</dbReference>
<dbReference type="Gene3D" id="3.90.1150.10">
    <property type="entry name" value="Aspartate Aminotransferase, domain 1"/>
    <property type="match status" value="1"/>
</dbReference>
<dbReference type="Proteomes" id="UP000007735">
    <property type="component" value="Plasmid pSfHH103e"/>
</dbReference>
<dbReference type="InterPro" id="IPR015422">
    <property type="entry name" value="PyrdxlP-dep_Trfase_small"/>
</dbReference>
<dbReference type="SUPFAM" id="SSF53383">
    <property type="entry name" value="PLP-dependent transferases"/>
    <property type="match status" value="1"/>
</dbReference>
<dbReference type="KEGG" id="sfh:SFHH103_05225"/>
<dbReference type="GO" id="GO:0030170">
    <property type="term" value="F:pyridoxal phosphate binding"/>
    <property type="evidence" value="ECO:0007669"/>
    <property type="project" value="InterPro"/>
</dbReference>
<evidence type="ECO:0000256" key="1">
    <source>
        <dbReference type="ARBA" id="ARBA00008954"/>
    </source>
</evidence>
<name>G9AF59_SINF1</name>
<geneLocation type="plasmid" evidence="3 4">
    <name>pSfHH103e</name>
</geneLocation>
<keyword evidence="3" id="KW-0413">Isomerase</keyword>
<keyword evidence="3" id="KW-0614">Plasmid</keyword>
<protein>
    <submittedName>
        <fullName evidence="3">Aminotransferase</fullName>
        <ecNumber evidence="3">5.4.3.8</ecNumber>
    </submittedName>
</protein>
<dbReference type="HOGENOM" id="CLU_171827_0_0_5"/>
<dbReference type="InterPro" id="IPR005814">
    <property type="entry name" value="Aminotrans_3"/>
</dbReference>
<dbReference type="EC" id="5.4.3.8" evidence="3"/>
<dbReference type="InterPro" id="IPR015421">
    <property type="entry name" value="PyrdxlP-dep_Trfase_major"/>
</dbReference>
<keyword evidence="2" id="KW-0663">Pyridoxal phosphate</keyword>
<gene>
    <name evidence="3" type="ordered locus">SFHH103_05225</name>
</gene>
<sequence>MPDKAALITRRQRLLGRNMSLFYEDPVHFVRGEGVWLRDADGRRYLDCYNNVPHVGHCHPRVVEAITRQASTLNTHTRYLHDIAPRMAQAVSGRTGVIATNHTYHGNSAAGL</sequence>
<dbReference type="Pfam" id="PF00202">
    <property type="entry name" value="Aminotran_3"/>
    <property type="match status" value="1"/>
</dbReference>
<dbReference type="AlphaFoldDB" id="G9AF59"/>
<proteinExistence type="inferred from homology"/>
<evidence type="ECO:0000313" key="3">
    <source>
        <dbReference type="EMBL" id="CCE99691.1"/>
    </source>
</evidence>
<dbReference type="GO" id="GO:0008483">
    <property type="term" value="F:transaminase activity"/>
    <property type="evidence" value="ECO:0007669"/>
    <property type="project" value="UniProtKB-KW"/>
</dbReference>
<evidence type="ECO:0000313" key="4">
    <source>
        <dbReference type="Proteomes" id="UP000007735"/>
    </source>
</evidence>
<dbReference type="GO" id="GO:0042286">
    <property type="term" value="F:glutamate-1-semialdehyde 2,1-aminomutase activity"/>
    <property type="evidence" value="ECO:0007669"/>
    <property type="project" value="UniProtKB-EC"/>
</dbReference>
<evidence type="ECO:0000256" key="2">
    <source>
        <dbReference type="ARBA" id="ARBA00022898"/>
    </source>
</evidence>
<reference evidence="3 4" key="1">
    <citation type="journal article" date="2012" name="J. Bacteriol.">
        <title>Genome sequence of the soybean symbiont Sinorhizobium fredii HH103.</title>
        <authorList>
            <person name="Weidner S."/>
            <person name="Becker A."/>
            <person name="Bonilla I."/>
            <person name="Jaenicke S."/>
            <person name="Lloret J."/>
            <person name="Margaret I."/>
            <person name="Puhler A."/>
            <person name="Ruiz-Sainz J.E."/>
            <person name="Schneiker-Bekel S."/>
            <person name="Szczepanowski R."/>
            <person name="Vinardell J.M."/>
            <person name="Zehner S."/>
            <person name="Gottfert M."/>
        </authorList>
    </citation>
    <scope>NUCLEOTIDE SEQUENCE [LARGE SCALE GENOMIC DNA]</scope>
    <source>
        <strain evidence="4">HH103</strain>
        <plasmid evidence="3 4">pSfHH103e</plasmid>
    </source>
</reference>
<keyword evidence="3" id="KW-0032">Aminotransferase</keyword>
<dbReference type="PATRIC" id="fig|380.5.peg.4784"/>
<dbReference type="Gene3D" id="3.40.640.10">
    <property type="entry name" value="Type I PLP-dependent aspartate aminotransferase-like (Major domain)"/>
    <property type="match status" value="1"/>
</dbReference>
<dbReference type="InterPro" id="IPR015424">
    <property type="entry name" value="PyrdxlP-dep_Trfase"/>
</dbReference>
<organism evidence="3 4">
    <name type="scientific">Sinorhizobium fredii (strain HH103)</name>
    <dbReference type="NCBI Taxonomy" id="1117943"/>
    <lineage>
        <taxon>Bacteria</taxon>
        <taxon>Pseudomonadati</taxon>
        <taxon>Pseudomonadota</taxon>
        <taxon>Alphaproteobacteria</taxon>
        <taxon>Hyphomicrobiales</taxon>
        <taxon>Rhizobiaceae</taxon>
        <taxon>Sinorhizobium/Ensifer group</taxon>
        <taxon>Sinorhizobium</taxon>
    </lineage>
</organism>
<comment type="similarity">
    <text evidence="1">Belongs to the class-III pyridoxal-phosphate-dependent aminotransferase family.</text>
</comment>